<evidence type="ECO:0000313" key="2">
    <source>
        <dbReference type="Proteomes" id="UP001234297"/>
    </source>
</evidence>
<sequence>MLCRSSSRSSQSSSVQPPEETSETQSQPTPSEVGGIVSSSSSNIGKKRTRGSTRGIKLFNRRPGDKLIVQFNAEGQPVTKWADVSDQAKEKMWRHIQEFAVVDEERKKWVLQSLGKKYRDYRKDMKDKYYSSWNTDEKRLQHRPPDVSSEDWAWLVGYWGNPEVQAVAAKNKANRSRQTVKHTGGTKSFARYRDEETRKRTDGSIPSRVDLFIRTHTRKDGTPVDEKSAEIISKFRELNATQGGSSSSIGDDIYTKVMGAERHGRVRGYGLGPTPTSVFGSTSSQSKAAYEEMRIELNSMRHKMQQLEEWKKNQEEEKRAYLEDMLLMRATVAEMRRQISVQQPNPSERLNFTTIDLSSDISHLQRSGDEKLAAGQCQSGGQKRMADRK</sequence>
<name>A0ACC2LAV8_PERAE</name>
<keyword evidence="2" id="KW-1185">Reference proteome</keyword>
<protein>
    <submittedName>
        <fullName evidence="1">Uncharacterized protein</fullName>
    </submittedName>
</protein>
<evidence type="ECO:0000313" key="1">
    <source>
        <dbReference type="EMBL" id="KAJ8630445.1"/>
    </source>
</evidence>
<proteinExistence type="predicted"/>
<reference evidence="1 2" key="1">
    <citation type="journal article" date="2022" name="Hortic Res">
        <title>A haplotype resolved chromosomal level avocado genome allows analysis of novel avocado genes.</title>
        <authorList>
            <person name="Nath O."/>
            <person name="Fletcher S.J."/>
            <person name="Hayward A."/>
            <person name="Shaw L.M."/>
            <person name="Masouleh A.K."/>
            <person name="Furtado A."/>
            <person name="Henry R.J."/>
            <person name="Mitter N."/>
        </authorList>
    </citation>
    <scope>NUCLEOTIDE SEQUENCE [LARGE SCALE GENOMIC DNA]</scope>
    <source>
        <strain evidence="2">cv. Hass</strain>
    </source>
</reference>
<gene>
    <name evidence="1" type="ORF">MRB53_023768</name>
</gene>
<comment type="caution">
    <text evidence="1">The sequence shown here is derived from an EMBL/GenBank/DDBJ whole genome shotgun (WGS) entry which is preliminary data.</text>
</comment>
<dbReference type="Proteomes" id="UP001234297">
    <property type="component" value="Chromosome 7"/>
</dbReference>
<organism evidence="1 2">
    <name type="scientific">Persea americana</name>
    <name type="common">Avocado</name>
    <dbReference type="NCBI Taxonomy" id="3435"/>
    <lineage>
        <taxon>Eukaryota</taxon>
        <taxon>Viridiplantae</taxon>
        <taxon>Streptophyta</taxon>
        <taxon>Embryophyta</taxon>
        <taxon>Tracheophyta</taxon>
        <taxon>Spermatophyta</taxon>
        <taxon>Magnoliopsida</taxon>
        <taxon>Magnoliidae</taxon>
        <taxon>Laurales</taxon>
        <taxon>Lauraceae</taxon>
        <taxon>Persea</taxon>
    </lineage>
</organism>
<accession>A0ACC2LAV8</accession>
<dbReference type="EMBL" id="CM056815">
    <property type="protein sequence ID" value="KAJ8630445.1"/>
    <property type="molecule type" value="Genomic_DNA"/>
</dbReference>